<dbReference type="AlphaFoldDB" id="A0A4Y2X0P5"/>
<dbReference type="Pfam" id="PF02931">
    <property type="entry name" value="Neur_chan_LBD"/>
    <property type="match status" value="1"/>
</dbReference>
<dbReference type="Proteomes" id="UP000499080">
    <property type="component" value="Unassembled WGS sequence"/>
</dbReference>
<organism evidence="2 3">
    <name type="scientific">Araneus ventricosus</name>
    <name type="common">Orbweaver spider</name>
    <name type="synonym">Epeira ventricosa</name>
    <dbReference type="NCBI Taxonomy" id="182803"/>
    <lineage>
        <taxon>Eukaryota</taxon>
        <taxon>Metazoa</taxon>
        <taxon>Ecdysozoa</taxon>
        <taxon>Arthropoda</taxon>
        <taxon>Chelicerata</taxon>
        <taxon>Arachnida</taxon>
        <taxon>Araneae</taxon>
        <taxon>Araneomorphae</taxon>
        <taxon>Entelegynae</taxon>
        <taxon>Araneoidea</taxon>
        <taxon>Araneidae</taxon>
        <taxon>Araneus</taxon>
    </lineage>
</organism>
<dbReference type="InterPro" id="IPR036734">
    <property type="entry name" value="Neur_chan_lig-bd_sf"/>
</dbReference>
<feature type="non-terminal residue" evidence="2">
    <location>
        <position position="87"/>
    </location>
</feature>
<evidence type="ECO:0000313" key="3">
    <source>
        <dbReference type="Proteomes" id="UP000499080"/>
    </source>
</evidence>
<dbReference type="InterPro" id="IPR006202">
    <property type="entry name" value="Neur_chan_lig-bd"/>
</dbReference>
<accession>A0A4Y2X0P5</accession>
<name>A0A4Y2X0P5_ARAVE</name>
<keyword evidence="3" id="KW-1185">Reference proteome</keyword>
<comment type="caution">
    <text evidence="2">The sequence shown here is derived from an EMBL/GenBank/DDBJ whole genome shotgun (WGS) entry which is preliminary data.</text>
</comment>
<evidence type="ECO:0000259" key="1">
    <source>
        <dbReference type="Pfam" id="PF02931"/>
    </source>
</evidence>
<dbReference type="Gene3D" id="2.70.170.10">
    <property type="entry name" value="Neurotransmitter-gated ion-channel ligand-binding domain"/>
    <property type="match status" value="1"/>
</dbReference>
<proteinExistence type="predicted"/>
<dbReference type="SUPFAM" id="SSF63712">
    <property type="entry name" value="Nicotinic receptor ligand binding domain-like"/>
    <property type="match status" value="1"/>
</dbReference>
<sequence length="87" mass="9872">MDYQLVWDPADYGGINVLRLPPDKVWKPDIVLFNKEEDNDLFVLPSLHQACFANLQQACIARKGGDSALLVCHKFTSSLTRQICHDK</sequence>
<dbReference type="EMBL" id="BGPR01067336">
    <property type="protein sequence ID" value="GBO41612.1"/>
    <property type="molecule type" value="Genomic_DNA"/>
</dbReference>
<feature type="domain" description="Neurotransmitter-gated ion-channel ligand-binding" evidence="1">
    <location>
        <begin position="2"/>
        <end position="39"/>
    </location>
</feature>
<reference evidence="2 3" key="1">
    <citation type="journal article" date="2019" name="Sci. Rep.">
        <title>Orb-weaving spider Araneus ventricosus genome elucidates the spidroin gene catalogue.</title>
        <authorList>
            <person name="Kono N."/>
            <person name="Nakamura H."/>
            <person name="Ohtoshi R."/>
            <person name="Moran D.A.P."/>
            <person name="Shinohara A."/>
            <person name="Yoshida Y."/>
            <person name="Fujiwara M."/>
            <person name="Mori M."/>
            <person name="Tomita M."/>
            <person name="Arakawa K."/>
        </authorList>
    </citation>
    <scope>NUCLEOTIDE SEQUENCE [LARGE SCALE GENOMIC DNA]</scope>
</reference>
<dbReference type="GO" id="GO:0005230">
    <property type="term" value="F:extracellular ligand-gated monoatomic ion channel activity"/>
    <property type="evidence" value="ECO:0007669"/>
    <property type="project" value="InterPro"/>
</dbReference>
<gene>
    <name evidence="2" type="ORF">AVEN_52111_1</name>
</gene>
<dbReference type="GO" id="GO:0016020">
    <property type="term" value="C:membrane"/>
    <property type="evidence" value="ECO:0007669"/>
    <property type="project" value="InterPro"/>
</dbReference>
<dbReference type="OrthoDB" id="6501204at2759"/>
<protein>
    <recommendedName>
        <fullName evidence="1">Neurotransmitter-gated ion-channel ligand-binding domain-containing protein</fullName>
    </recommendedName>
</protein>
<evidence type="ECO:0000313" key="2">
    <source>
        <dbReference type="EMBL" id="GBO41612.1"/>
    </source>
</evidence>